<organism evidence="1 2">
    <name type="scientific">Cryobacterium serini</name>
    <dbReference type="NCBI Taxonomy" id="1259201"/>
    <lineage>
        <taxon>Bacteria</taxon>
        <taxon>Bacillati</taxon>
        <taxon>Actinomycetota</taxon>
        <taxon>Actinomycetes</taxon>
        <taxon>Micrococcales</taxon>
        <taxon>Microbacteriaceae</taxon>
        <taxon>Cryobacterium</taxon>
    </lineage>
</organism>
<dbReference type="EMBL" id="SOHN01000016">
    <property type="protein sequence ID" value="TFD85985.1"/>
    <property type="molecule type" value="Genomic_DNA"/>
</dbReference>
<sequence length="198" mass="19437">MNKLTKGAIAGAAGLTLLLGGGTTFALWNSSADVAGGAISAGTLTIASVKNGSWHVNGAAESIDLAQFRAVPSDVLVYTETMTIAAAGDNLTATLAMSAASITADVTGDAADEALARYLKATAVLTAVGTGISPGGAPYTITGAAGTQTVDVTVTISFPSFVPDSANRSSADEQASMGGAVDLAGLSITLDQKARPAS</sequence>
<protein>
    <submittedName>
        <fullName evidence="1">Alternate-type signal peptide domain-containing protein</fullName>
    </submittedName>
</protein>
<proteinExistence type="predicted"/>
<dbReference type="AlphaFoldDB" id="A0A4R9BJN8"/>
<dbReference type="InterPro" id="IPR023833">
    <property type="entry name" value="Signal_pept_SipW-depend-type"/>
</dbReference>
<keyword evidence="2" id="KW-1185">Reference proteome</keyword>
<comment type="caution">
    <text evidence="1">The sequence shown here is derived from an EMBL/GenBank/DDBJ whole genome shotgun (WGS) entry which is preliminary data.</text>
</comment>
<name>A0A4R9BJN8_9MICO</name>
<gene>
    <name evidence="1" type="ORF">E3T51_12565</name>
</gene>
<evidence type="ECO:0000313" key="1">
    <source>
        <dbReference type="EMBL" id="TFD85985.1"/>
    </source>
</evidence>
<dbReference type="RefSeq" id="WP_134530129.1">
    <property type="nucleotide sequence ID" value="NZ_SOHN01000016.1"/>
</dbReference>
<dbReference type="InterPro" id="IPR024006">
    <property type="entry name" value="Alt_signal_exp_actinobact"/>
</dbReference>
<dbReference type="NCBIfam" id="TIGR04088">
    <property type="entry name" value="cognate_SipW"/>
    <property type="match status" value="1"/>
</dbReference>
<evidence type="ECO:0000313" key="2">
    <source>
        <dbReference type="Proteomes" id="UP000297626"/>
    </source>
</evidence>
<dbReference type="NCBIfam" id="TIGR04089">
    <property type="entry name" value="exp_by_SipW_III"/>
    <property type="match status" value="1"/>
</dbReference>
<dbReference type="Proteomes" id="UP000297626">
    <property type="component" value="Unassembled WGS sequence"/>
</dbReference>
<accession>A0A4R9BJN8</accession>
<reference evidence="1 2" key="1">
    <citation type="submission" date="2019-03" db="EMBL/GenBank/DDBJ databases">
        <title>Genomics of glacier-inhabiting Cryobacterium strains.</title>
        <authorList>
            <person name="Liu Q."/>
            <person name="Xin Y.-H."/>
        </authorList>
    </citation>
    <scope>NUCLEOTIDE SEQUENCE [LARGE SCALE GENOMIC DNA]</scope>
    <source>
        <strain evidence="1 2">Sr54</strain>
    </source>
</reference>